<evidence type="ECO:0000313" key="2">
    <source>
        <dbReference type="EMBL" id="EFA22855.1"/>
    </source>
</evidence>
<accession>D1NVK5</accession>
<dbReference type="Proteomes" id="UP000003656">
    <property type="component" value="Unassembled WGS sequence"/>
</dbReference>
<evidence type="ECO:0000313" key="3">
    <source>
        <dbReference type="Proteomes" id="UP000003656"/>
    </source>
</evidence>
<sequence length="43" mass="4616">MRGSHTNGVHDQSFQAMGMASAPTPPWKRHGSHGCMRGVLALL</sequence>
<proteinExistence type="predicted"/>
<feature type="compositionally biased region" description="Polar residues" evidence="1">
    <location>
        <begin position="1"/>
        <end position="15"/>
    </location>
</feature>
<protein>
    <submittedName>
        <fullName evidence="2">Uncharacterized protein</fullName>
    </submittedName>
</protein>
<name>D1NVK5_9BIFI</name>
<organism evidence="2 3">
    <name type="scientific">Bifidobacterium gallicum DSM 20093 = LMG 11596</name>
    <dbReference type="NCBI Taxonomy" id="561180"/>
    <lineage>
        <taxon>Bacteria</taxon>
        <taxon>Bacillati</taxon>
        <taxon>Actinomycetota</taxon>
        <taxon>Actinomycetes</taxon>
        <taxon>Bifidobacteriales</taxon>
        <taxon>Bifidobacteriaceae</taxon>
        <taxon>Bifidobacterium</taxon>
    </lineage>
</organism>
<evidence type="ECO:0000256" key="1">
    <source>
        <dbReference type="SAM" id="MobiDB-lite"/>
    </source>
</evidence>
<feature type="region of interest" description="Disordered" evidence="1">
    <location>
        <begin position="1"/>
        <end position="33"/>
    </location>
</feature>
<gene>
    <name evidence="2" type="ORF">BIFGAL_03893</name>
</gene>
<comment type="caution">
    <text evidence="2">The sequence shown here is derived from an EMBL/GenBank/DDBJ whole genome shotgun (WGS) entry which is preliminary data.</text>
</comment>
<dbReference type="AlphaFoldDB" id="D1NVK5"/>
<reference evidence="2 3" key="1">
    <citation type="submission" date="2009-11" db="EMBL/GenBank/DDBJ databases">
        <authorList>
            <person name="Weinstock G."/>
            <person name="Sodergren E."/>
            <person name="Clifton S."/>
            <person name="Fulton L."/>
            <person name="Fulton B."/>
            <person name="Courtney L."/>
            <person name="Fronick C."/>
            <person name="Harrison M."/>
            <person name="Strong C."/>
            <person name="Farmer C."/>
            <person name="Delahaunty K."/>
            <person name="Markovic C."/>
            <person name="Hall O."/>
            <person name="Minx P."/>
            <person name="Tomlinson C."/>
            <person name="Mitreva M."/>
            <person name="Nelson J."/>
            <person name="Hou S."/>
            <person name="Wollam A."/>
            <person name="Pepin K.H."/>
            <person name="Johnson M."/>
            <person name="Bhonagiri V."/>
            <person name="Nash W.E."/>
            <person name="Warren W."/>
            <person name="Chinwalla A."/>
            <person name="Mardis E.R."/>
            <person name="Wilson R.K."/>
        </authorList>
    </citation>
    <scope>NUCLEOTIDE SEQUENCE [LARGE SCALE GENOMIC DNA]</scope>
    <source>
        <strain evidence="2 3">DSM 20093</strain>
    </source>
</reference>
<dbReference type="EMBL" id="ABXB03000003">
    <property type="protein sequence ID" value="EFA22855.1"/>
    <property type="molecule type" value="Genomic_DNA"/>
</dbReference>